<dbReference type="NCBIfam" id="TIGR00254">
    <property type="entry name" value="GGDEF"/>
    <property type="match status" value="1"/>
</dbReference>
<accession>A0A0W8E3R8</accession>
<protein>
    <recommendedName>
        <fullName evidence="2">GGDEF domain-containing protein</fullName>
    </recommendedName>
</protein>
<keyword evidence="1" id="KW-0812">Transmembrane</keyword>
<dbReference type="GO" id="GO:0052621">
    <property type="term" value="F:diguanylate cyclase activity"/>
    <property type="evidence" value="ECO:0007669"/>
    <property type="project" value="TreeGrafter"/>
</dbReference>
<dbReference type="AlphaFoldDB" id="A0A0W8E3R8"/>
<dbReference type="InterPro" id="IPR000160">
    <property type="entry name" value="GGDEF_dom"/>
</dbReference>
<evidence type="ECO:0000259" key="2">
    <source>
        <dbReference type="PROSITE" id="PS50887"/>
    </source>
</evidence>
<evidence type="ECO:0000256" key="1">
    <source>
        <dbReference type="SAM" id="Phobius"/>
    </source>
</evidence>
<dbReference type="FunFam" id="3.30.70.270:FF:000001">
    <property type="entry name" value="Diguanylate cyclase domain protein"/>
    <property type="match status" value="1"/>
</dbReference>
<dbReference type="PANTHER" id="PTHR45138:SF9">
    <property type="entry name" value="DIGUANYLATE CYCLASE DGCM-RELATED"/>
    <property type="match status" value="1"/>
</dbReference>
<dbReference type="PROSITE" id="PS50887">
    <property type="entry name" value="GGDEF"/>
    <property type="match status" value="1"/>
</dbReference>
<organism evidence="3">
    <name type="scientific">hydrocarbon metagenome</name>
    <dbReference type="NCBI Taxonomy" id="938273"/>
    <lineage>
        <taxon>unclassified sequences</taxon>
        <taxon>metagenomes</taxon>
        <taxon>ecological metagenomes</taxon>
    </lineage>
</organism>
<dbReference type="PANTHER" id="PTHR45138">
    <property type="entry name" value="REGULATORY COMPONENTS OF SENSORY TRANSDUCTION SYSTEM"/>
    <property type="match status" value="1"/>
</dbReference>
<keyword evidence="1" id="KW-1133">Transmembrane helix</keyword>
<dbReference type="SMART" id="SM00267">
    <property type="entry name" value="GGDEF"/>
    <property type="match status" value="1"/>
</dbReference>
<dbReference type="EMBL" id="LNQE01001888">
    <property type="protein sequence ID" value="KUG03274.1"/>
    <property type="molecule type" value="Genomic_DNA"/>
</dbReference>
<dbReference type="SUPFAM" id="SSF55073">
    <property type="entry name" value="Nucleotide cyclase"/>
    <property type="match status" value="1"/>
</dbReference>
<dbReference type="InterPro" id="IPR043128">
    <property type="entry name" value="Rev_trsase/Diguanyl_cyclase"/>
</dbReference>
<dbReference type="Gene3D" id="3.30.70.270">
    <property type="match status" value="1"/>
</dbReference>
<proteinExistence type="predicted"/>
<comment type="caution">
    <text evidence="3">The sequence shown here is derived from an EMBL/GenBank/DDBJ whole genome shotgun (WGS) entry which is preliminary data.</text>
</comment>
<keyword evidence="1" id="KW-0472">Membrane</keyword>
<gene>
    <name evidence="3" type="ORF">ASZ90_019373</name>
</gene>
<evidence type="ECO:0000313" key="3">
    <source>
        <dbReference type="EMBL" id="KUG03274.1"/>
    </source>
</evidence>
<dbReference type="CDD" id="cd01949">
    <property type="entry name" value="GGDEF"/>
    <property type="match status" value="1"/>
</dbReference>
<dbReference type="Pfam" id="PF00990">
    <property type="entry name" value="GGDEF"/>
    <property type="match status" value="1"/>
</dbReference>
<feature type="transmembrane region" description="Helical" evidence="1">
    <location>
        <begin position="198"/>
        <end position="220"/>
    </location>
</feature>
<feature type="domain" description="GGDEF" evidence="2">
    <location>
        <begin position="260"/>
        <end position="390"/>
    </location>
</feature>
<name>A0A0W8E3R8_9ZZZZ</name>
<dbReference type="InterPro" id="IPR029787">
    <property type="entry name" value="Nucleotide_cyclase"/>
</dbReference>
<reference evidence="3" key="1">
    <citation type="journal article" date="2015" name="Proc. Natl. Acad. Sci. U.S.A.">
        <title>Networks of energetic and metabolic interactions define dynamics in microbial communities.</title>
        <authorList>
            <person name="Embree M."/>
            <person name="Liu J.K."/>
            <person name="Al-Bassam M.M."/>
            <person name="Zengler K."/>
        </authorList>
    </citation>
    <scope>NUCLEOTIDE SEQUENCE</scope>
</reference>
<dbReference type="InterPro" id="IPR050469">
    <property type="entry name" value="Diguanylate_Cyclase"/>
</dbReference>
<sequence>MHQPELFGDPLFEVRETVRQANIGQTYVSGFEVGRVKSGYRFVYPLFYRKDLIGTMEMSVPPETALAMLNAAFPDEYHEFILKKTLVDSVTYEPQKSPYMISLLSDAFYYDQEAYLTNSRYWDKSDSELVHKLIAGIKKDPLLTESMQDMNDFAVEEKLDRVNYLISFASIKDYRGDPASYFISYSVNKQLPAMRSAYSLNILLLTLLYLIFAAVSWYFIKSRIKLETQANIDPLTLIYNRYKFLELACMEIEKFRRYGRPLSIILFDLDFFKKVNDNYGHAAGDYVLKTVAQIINQNKRSADLFARWGGEEFILLLPETELQEALAVAERLRQALANYDFDKCHHVTASFGVAELETSDESLDEVIEKVDQALYKAKNNGRNRVEKYRLEEPYLFD</sequence>